<reference evidence="2 3" key="1">
    <citation type="journal article" date="2019" name="Plant Biotechnol. J.">
        <title>The red bayberry genome and genetic basis of sex determination.</title>
        <authorList>
            <person name="Jia H.M."/>
            <person name="Jia H.J."/>
            <person name="Cai Q.L."/>
            <person name="Wang Y."/>
            <person name="Zhao H.B."/>
            <person name="Yang W.F."/>
            <person name="Wang G.Y."/>
            <person name="Li Y.H."/>
            <person name="Zhan D.L."/>
            <person name="Shen Y.T."/>
            <person name="Niu Q.F."/>
            <person name="Chang L."/>
            <person name="Qiu J."/>
            <person name="Zhao L."/>
            <person name="Xie H.B."/>
            <person name="Fu W.Y."/>
            <person name="Jin J."/>
            <person name="Li X.W."/>
            <person name="Jiao Y."/>
            <person name="Zhou C.C."/>
            <person name="Tu T."/>
            <person name="Chai C.Y."/>
            <person name="Gao J.L."/>
            <person name="Fan L.J."/>
            <person name="van de Weg E."/>
            <person name="Wang J.Y."/>
            <person name="Gao Z.S."/>
        </authorList>
    </citation>
    <scope>NUCLEOTIDE SEQUENCE [LARGE SCALE GENOMIC DNA]</scope>
    <source>
        <tissue evidence="2">Leaves</tissue>
    </source>
</reference>
<feature type="region of interest" description="Disordered" evidence="1">
    <location>
        <begin position="400"/>
        <end position="431"/>
    </location>
</feature>
<comment type="caution">
    <text evidence="2">The sequence shown here is derived from an EMBL/GenBank/DDBJ whole genome shotgun (WGS) entry which is preliminary data.</text>
</comment>
<evidence type="ECO:0000313" key="3">
    <source>
        <dbReference type="Proteomes" id="UP000516437"/>
    </source>
</evidence>
<sequence>METAREGNPCDAASEGGLGAGGKFRKRPFRRTTHATPYDRPPKALRDHGIVAAANNNGNGWLSRFVDPAQRLITASAHRLFSSVFRKRLTHPPPTPTPTQPSSSEAKEEVSDKHQEARDQHHEAVVTDSPGVQQGAIDRGDKSSSSSDRGGLTELEKILKQKTFSRSEIDRLTALLRSKTSDIHVGDEEKKSEVIPPKPVVSFDRGEEFPRALALENGSKSCLISTPVISARVRRTARTLFVVLDEDVASPAELAKAYMGSRPSKVSPSMHGIRTQALGEDSPIISSRPFPPKSPILPILPRSSGLPGYADNGFITPRSRGKSAIYSWARTPYSRVHSTSTLKNVETIVAHDGPSLPSLAALEQNSLDGSKQGALKRRSSVLDNDIGSVGPIRRIRHKPSLLSSRNLTSSVSESRLSIPGNGLGPGAAQHPSSSMQKLLLLGKSEENFTKMSTESGDNSMPGTSFPLVTSKSSEMASKILQQLEKLVSPKEKSYELKVTSVKDGSPTKLSPSMLRGKALRSLETLESPKFLENVQNDSKLDKSLDTLLPDALDTTSQKQNKVENGPLKLVSPCDRSVLVVNSIDYKSPKQDTLQRVRTADSSVVNSVTHPPQTKRAFQMSAHEDYLELDDDYTDGVAPTPLVDEREKVDVSVAERKTNSAEEVTLEKPPSIWGFKSPVSSAQNQRNDLVTLDGPVVTGNNNLFVFPKASSSNIAVQPAVLLTESTLTSDSSASQKESNDAPPLFRLGDKNALPNEPNAAAAVTNFVSASSAKVPQFLFASSSSATASAGVKFGVSLEPKPESSSSFLTGEAIYSGLKVPELGKADNGDIPNAGVNSRTLESVPSSVALSPQPTASIVFKTTANNSILNNGSLASSPSSFSTPIPPLVSDNGSSQNSVHSSTIGVSSPRGTATTTFPTAVTSSSSLSTSTAAPFSATPIFKFGSTFSSTSESAPGIAATFGKELGAAKTSPETSFGNLSSSPCVGTSAANASAGNSNNGFSAAASSSTAINQSQGSTLFSTDSGSVFSSQASPVGTGIAPFTNSMPTKFSSSTLSPSFGLAGNAAFSSGSVFAASTPAATPFSSGAATFGFGSSASSSQASSSSAIGGSTSSVFGSSWQPSKSPVFGSAFDSTLASAGSSFTASAGSVGATTTSPSTGFSFQASTASMPSTLSSTGFPFTASTPVAVTSSAPAVFGSTIGVSSGPNFGFTSSMATPSSQPVFGNTNPGFLFNSAFSGNNDQMNMEDSMAEDTVQASAPTVPVFGQHSVSPAQSDFAFGSIAPSAASPFPFGAPQNSAQNSSPFQDTNSLGGSFSVGAGGGDKAGRRIVRVSRKARKK</sequence>
<name>A0A6A1WJH0_9ROSI</name>
<feature type="compositionally biased region" description="Basic residues" evidence="1">
    <location>
        <begin position="23"/>
        <end position="33"/>
    </location>
</feature>
<dbReference type="EMBL" id="RXIC02000019">
    <property type="protein sequence ID" value="KAB1225459.1"/>
    <property type="molecule type" value="Genomic_DNA"/>
</dbReference>
<feature type="region of interest" description="Disordered" evidence="1">
    <location>
        <begin position="873"/>
        <end position="911"/>
    </location>
</feature>
<feature type="region of interest" description="Disordered" evidence="1">
    <location>
        <begin position="85"/>
        <end position="153"/>
    </location>
</feature>
<feature type="compositionally biased region" description="Basic residues" evidence="1">
    <location>
        <begin position="1324"/>
        <end position="1336"/>
    </location>
</feature>
<evidence type="ECO:0000313" key="2">
    <source>
        <dbReference type="EMBL" id="KAB1225459.1"/>
    </source>
</evidence>
<feature type="region of interest" description="Disordered" evidence="1">
    <location>
        <begin position="1287"/>
        <end position="1336"/>
    </location>
</feature>
<proteinExistence type="predicted"/>
<dbReference type="Proteomes" id="UP000516437">
    <property type="component" value="Chromosome 1"/>
</dbReference>
<gene>
    <name evidence="2" type="ORF">CJ030_MR1G019341</name>
</gene>
<feature type="compositionally biased region" description="Polar residues" evidence="1">
    <location>
        <begin position="1293"/>
        <end position="1306"/>
    </location>
</feature>
<feature type="compositionally biased region" description="Polar residues" evidence="1">
    <location>
        <begin position="889"/>
        <end position="909"/>
    </location>
</feature>
<evidence type="ECO:0000256" key="1">
    <source>
        <dbReference type="SAM" id="MobiDB-lite"/>
    </source>
</evidence>
<dbReference type="GO" id="GO:0016973">
    <property type="term" value="P:poly(A)+ mRNA export from nucleus"/>
    <property type="evidence" value="ECO:0007669"/>
    <property type="project" value="TreeGrafter"/>
</dbReference>
<dbReference type="GO" id="GO:0071763">
    <property type="term" value="P:nuclear membrane organization"/>
    <property type="evidence" value="ECO:0007669"/>
    <property type="project" value="TreeGrafter"/>
</dbReference>
<dbReference type="PANTHER" id="PTHR33416">
    <property type="entry name" value="NUCLEAR PORE COMPLEX PROTEIN NUP1"/>
    <property type="match status" value="1"/>
</dbReference>
<evidence type="ECO:0008006" key="4">
    <source>
        <dbReference type="Google" id="ProtNLM"/>
    </source>
</evidence>
<accession>A0A6A1WJH0</accession>
<dbReference type="GO" id="GO:0005635">
    <property type="term" value="C:nuclear envelope"/>
    <property type="evidence" value="ECO:0007669"/>
    <property type="project" value="TreeGrafter"/>
</dbReference>
<feature type="compositionally biased region" description="Polar residues" evidence="1">
    <location>
        <begin position="401"/>
        <end position="415"/>
    </location>
</feature>
<organism evidence="2 3">
    <name type="scientific">Morella rubra</name>
    <name type="common">Chinese bayberry</name>
    <dbReference type="NCBI Taxonomy" id="262757"/>
    <lineage>
        <taxon>Eukaryota</taxon>
        <taxon>Viridiplantae</taxon>
        <taxon>Streptophyta</taxon>
        <taxon>Embryophyta</taxon>
        <taxon>Tracheophyta</taxon>
        <taxon>Spermatophyta</taxon>
        <taxon>Magnoliopsida</taxon>
        <taxon>eudicotyledons</taxon>
        <taxon>Gunneridae</taxon>
        <taxon>Pentapetalae</taxon>
        <taxon>rosids</taxon>
        <taxon>fabids</taxon>
        <taxon>Fagales</taxon>
        <taxon>Myricaceae</taxon>
        <taxon>Morella</taxon>
    </lineage>
</organism>
<protein>
    <recommendedName>
        <fullName evidence="4">Nuclear pore complex protein NUP1</fullName>
    </recommendedName>
</protein>
<feature type="region of interest" description="Disordered" evidence="1">
    <location>
        <begin position="1"/>
        <end position="44"/>
    </location>
</feature>
<feature type="compositionally biased region" description="Basic and acidic residues" evidence="1">
    <location>
        <begin position="105"/>
        <end position="125"/>
    </location>
</feature>
<keyword evidence="3" id="KW-1185">Reference proteome</keyword>
<dbReference type="PANTHER" id="PTHR33416:SF20">
    <property type="entry name" value="NUCLEAR PORE COMPLEX PROTEIN NUP1"/>
    <property type="match status" value="1"/>
</dbReference>
<dbReference type="OrthoDB" id="653468at2759"/>